<dbReference type="EMBL" id="PQFF01000327">
    <property type="protein sequence ID" value="RHZ59873.1"/>
    <property type="molecule type" value="Genomic_DNA"/>
</dbReference>
<dbReference type="AlphaFoldDB" id="A0A397HF07"/>
<sequence length="66" mass="8068">MEENYILFNEECEELIEQKNNSNENDENLQINQQQNMNKVVIEKLNIQKQMNDELEREITLLEKRK</sequence>
<evidence type="ECO:0000313" key="2">
    <source>
        <dbReference type="EMBL" id="RHZ59873.1"/>
    </source>
</evidence>
<feature type="coiled-coil region" evidence="1">
    <location>
        <begin position="9"/>
        <end position="65"/>
    </location>
</feature>
<gene>
    <name evidence="2" type="ORF">Glove_360g170</name>
</gene>
<dbReference type="Proteomes" id="UP000266861">
    <property type="component" value="Unassembled WGS sequence"/>
</dbReference>
<protein>
    <submittedName>
        <fullName evidence="2">Uncharacterized protein</fullName>
    </submittedName>
</protein>
<comment type="caution">
    <text evidence="2">The sequence shown here is derived from an EMBL/GenBank/DDBJ whole genome shotgun (WGS) entry which is preliminary data.</text>
</comment>
<organism evidence="2 3">
    <name type="scientific">Diversispora epigaea</name>
    <dbReference type="NCBI Taxonomy" id="1348612"/>
    <lineage>
        <taxon>Eukaryota</taxon>
        <taxon>Fungi</taxon>
        <taxon>Fungi incertae sedis</taxon>
        <taxon>Mucoromycota</taxon>
        <taxon>Glomeromycotina</taxon>
        <taxon>Glomeromycetes</taxon>
        <taxon>Diversisporales</taxon>
        <taxon>Diversisporaceae</taxon>
        <taxon>Diversispora</taxon>
    </lineage>
</organism>
<evidence type="ECO:0000313" key="3">
    <source>
        <dbReference type="Proteomes" id="UP000266861"/>
    </source>
</evidence>
<keyword evidence="3" id="KW-1185">Reference proteome</keyword>
<keyword evidence="1" id="KW-0175">Coiled coil</keyword>
<reference evidence="2 3" key="1">
    <citation type="submission" date="2018-08" db="EMBL/GenBank/DDBJ databases">
        <title>Genome and evolution of the arbuscular mycorrhizal fungus Diversispora epigaea (formerly Glomus versiforme) and its bacterial endosymbionts.</title>
        <authorList>
            <person name="Sun X."/>
            <person name="Fei Z."/>
            <person name="Harrison M."/>
        </authorList>
    </citation>
    <scope>NUCLEOTIDE SEQUENCE [LARGE SCALE GENOMIC DNA]</scope>
    <source>
        <strain evidence="2 3">IT104</strain>
    </source>
</reference>
<name>A0A397HF07_9GLOM</name>
<proteinExistence type="predicted"/>
<evidence type="ECO:0000256" key="1">
    <source>
        <dbReference type="SAM" id="Coils"/>
    </source>
</evidence>
<accession>A0A397HF07</accession>